<dbReference type="PANTHER" id="PTHR42774:SF3">
    <property type="entry name" value="KETOHEXOKINASE"/>
    <property type="match status" value="1"/>
</dbReference>
<protein>
    <submittedName>
        <fullName evidence="2">GH15119</fullName>
    </submittedName>
</protein>
<dbReference type="HOGENOM" id="CLU_027634_3_0_1"/>
<dbReference type="eggNOG" id="KOG2947">
    <property type="taxonomic scope" value="Eukaryota"/>
</dbReference>
<evidence type="ECO:0000259" key="1">
    <source>
        <dbReference type="Pfam" id="PF00294"/>
    </source>
</evidence>
<name>B4IYP6_DROGR</name>
<keyword evidence="3" id="KW-1185">Reference proteome</keyword>
<proteinExistence type="predicted"/>
<dbReference type="Gene3D" id="3.40.1190.20">
    <property type="match status" value="1"/>
</dbReference>
<accession>B4IYP6</accession>
<dbReference type="PhylomeDB" id="B4IYP6"/>
<dbReference type="InterPro" id="IPR052562">
    <property type="entry name" value="Ketohexokinase-related"/>
</dbReference>
<dbReference type="FunCoup" id="B4IYP6">
    <property type="interactions" value="30"/>
</dbReference>
<dbReference type="EMBL" id="CH916366">
    <property type="protein sequence ID" value="EDV96583.1"/>
    <property type="molecule type" value="Genomic_DNA"/>
</dbReference>
<feature type="domain" description="Carbohydrate kinase PfkB" evidence="1">
    <location>
        <begin position="32"/>
        <end position="135"/>
    </location>
</feature>
<sequence length="374" mass="42641">MKKQIVKEFITVKKVRYLPREAPPPPPPPARRVLIVGLCTLDIINVCDEQLTPGCQTRTKDGYWRPGGFATNTCNVLRRLGNDCEFLGQLTSAPAFESLYSSFQTMGIDISNCPRSPKQPAHRTFFAVRGQTVRITAEYTTWQHELSYQQFMGAVDYRQYSWIHFESRNFKETVRMILAVRDYNARTPDTDIVLSVDLFDLRPHSILLAAFADYVLVHRRVKTAYGYMNGREIVWAVRNKMNVVRKCWLAKQPKKSPYITIDEQVPQKVDNSCTAEAEAHEPTIIYDNYDEGASCLAPGGVYFKVGAHKPQKIVDTIGEHETFVGAFIFAIQVVKLSLRDAMEYGTRAICLKISKNGFDHLRCMPKDLISCYYA</sequence>
<dbReference type="AlphaFoldDB" id="B4IYP6"/>
<dbReference type="OMA" id="HTPQKIV"/>
<evidence type="ECO:0000313" key="2">
    <source>
        <dbReference type="EMBL" id="EDV96583.1"/>
    </source>
</evidence>
<dbReference type="STRING" id="7222.B4IYP6"/>
<dbReference type="SUPFAM" id="SSF53613">
    <property type="entry name" value="Ribokinase-like"/>
    <property type="match status" value="1"/>
</dbReference>
<dbReference type="GO" id="GO:0006796">
    <property type="term" value="P:phosphate-containing compound metabolic process"/>
    <property type="evidence" value="ECO:0007669"/>
    <property type="project" value="UniProtKB-ARBA"/>
</dbReference>
<gene>
    <name evidence="2" type="primary">Dgri\GH15119</name>
    <name evidence="2" type="ORF">Dgri_GH15119</name>
</gene>
<organism evidence="3">
    <name type="scientific">Drosophila grimshawi</name>
    <name type="common">Hawaiian fruit fly</name>
    <name type="synonym">Idiomyia grimshawi</name>
    <dbReference type="NCBI Taxonomy" id="7222"/>
    <lineage>
        <taxon>Eukaryota</taxon>
        <taxon>Metazoa</taxon>
        <taxon>Ecdysozoa</taxon>
        <taxon>Arthropoda</taxon>
        <taxon>Hexapoda</taxon>
        <taxon>Insecta</taxon>
        <taxon>Pterygota</taxon>
        <taxon>Neoptera</taxon>
        <taxon>Endopterygota</taxon>
        <taxon>Diptera</taxon>
        <taxon>Brachycera</taxon>
        <taxon>Muscomorpha</taxon>
        <taxon>Ephydroidea</taxon>
        <taxon>Drosophilidae</taxon>
        <taxon>Drosophila</taxon>
        <taxon>Hawaiian Drosophila</taxon>
    </lineage>
</organism>
<evidence type="ECO:0000313" key="3">
    <source>
        <dbReference type="Proteomes" id="UP000001070"/>
    </source>
</evidence>
<dbReference type="OrthoDB" id="204058at2759"/>
<dbReference type="SMR" id="B4IYP6"/>
<dbReference type="InterPro" id="IPR029056">
    <property type="entry name" value="Ribokinase-like"/>
</dbReference>
<dbReference type="Pfam" id="PF00294">
    <property type="entry name" value="PfkB"/>
    <property type="match status" value="1"/>
</dbReference>
<dbReference type="PANTHER" id="PTHR42774">
    <property type="entry name" value="PHOSPHOTRANSFERASE SYSTEM TRANSPORT PROTEIN"/>
    <property type="match status" value="1"/>
</dbReference>
<dbReference type="Proteomes" id="UP000001070">
    <property type="component" value="Unassembled WGS sequence"/>
</dbReference>
<dbReference type="InParanoid" id="B4IYP6"/>
<dbReference type="InterPro" id="IPR011611">
    <property type="entry name" value="PfkB_dom"/>
</dbReference>
<reference evidence="2 3" key="1">
    <citation type="journal article" date="2007" name="Nature">
        <title>Evolution of genes and genomes on the Drosophila phylogeny.</title>
        <authorList>
            <consortium name="Drosophila 12 Genomes Consortium"/>
            <person name="Clark A.G."/>
            <person name="Eisen M.B."/>
            <person name="Smith D.R."/>
            <person name="Bergman C.M."/>
            <person name="Oliver B."/>
            <person name="Markow T.A."/>
            <person name="Kaufman T.C."/>
            <person name="Kellis M."/>
            <person name="Gelbart W."/>
            <person name="Iyer V.N."/>
            <person name="Pollard D.A."/>
            <person name="Sackton T.B."/>
            <person name="Larracuente A.M."/>
            <person name="Singh N.D."/>
            <person name="Abad J.P."/>
            <person name="Abt D.N."/>
            <person name="Adryan B."/>
            <person name="Aguade M."/>
            <person name="Akashi H."/>
            <person name="Anderson W.W."/>
            <person name="Aquadro C.F."/>
            <person name="Ardell D.H."/>
            <person name="Arguello R."/>
            <person name="Artieri C.G."/>
            <person name="Barbash D.A."/>
            <person name="Barker D."/>
            <person name="Barsanti P."/>
            <person name="Batterham P."/>
            <person name="Batzoglou S."/>
            <person name="Begun D."/>
            <person name="Bhutkar A."/>
            <person name="Blanco E."/>
            <person name="Bosak S.A."/>
            <person name="Bradley R.K."/>
            <person name="Brand A.D."/>
            <person name="Brent M.R."/>
            <person name="Brooks A.N."/>
            <person name="Brown R.H."/>
            <person name="Butlin R.K."/>
            <person name="Caggese C."/>
            <person name="Calvi B.R."/>
            <person name="Bernardo de Carvalho A."/>
            <person name="Caspi A."/>
            <person name="Castrezana S."/>
            <person name="Celniker S.E."/>
            <person name="Chang J.L."/>
            <person name="Chapple C."/>
            <person name="Chatterji S."/>
            <person name="Chinwalla A."/>
            <person name="Civetta A."/>
            <person name="Clifton S.W."/>
            <person name="Comeron J.M."/>
            <person name="Costello J.C."/>
            <person name="Coyne J.A."/>
            <person name="Daub J."/>
            <person name="David R.G."/>
            <person name="Delcher A.L."/>
            <person name="Delehaunty K."/>
            <person name="Do C.B."/>
            <person name="Ebling H."/>
            <person name="Edwards K."/>
            <person name="Eickbush T."/>
            <person name="Evans J.D."/>
            <person name="Filipski A."/>
            <person name="Findeiss S."/>
            <person name="Freyhult E."/>
            <person name="Fulton L."/>
            <person name="Fulton R."/>
            <person name="Garcia A.C."/>
            <person name="Gardiner A."/>
            <person name="Garfield D.A."/>
            <person name="Garvin B.E."/>
            <person name="Gibson G."/>
            <person name="Gilbert D."/>
            <person name="Gnerre S."/>
            <person name="Godfrey J."/>
            <person name="Good R."/>
            <person name="Gotea V."/>
            <person name="Gravely B."/>
            <person name="Greenberg A.J."/>
            <person name="Griffiths-Jones S."/>
            <person name="Gross S."/>
            <person name="Guigo R."/>
            <person name="Gustafson E.A."/>
            <person name="Haerty W."/>
            <person name="Hahn M.W."/>
            <person name="Halligan D.L."/>
            <person name="Halpern A.L."/>
            <person name="Halter G.M."/>
            <person name="Han M.V."/>
            <person name="Heger A."/>
            <person name="Hillier L."/>
            <person name="Hinrichs A.S."/>
            <person name="Holmes I."/>
            <person name="Hoskins R.A."/>
            <person name="Hubisz M.J."/>
            <person name="Hultmark D."/>
            <person name="Huntley M.A."/>
            <person name="Jaffe D.B."/>
            <person name="Jagadeeshan S."/>
            <person name="Jeck W.R."/>
            <person name="Johnson J."/>
            <person name="Jones C.D."/>
            <person name="Jordan W.C."/>
            <person name="Karpen G.H."/>
            <person name="Kataoka E."/>
            <person name="Keightley P.D."/>
            <person name="Kheradpour P."/>
            <person name="Kirkness E.F."/>
            <person name="Koerich L.B."/>
            <person name="Kristiansen K."/>
            <person name="Kudrna D."/>
            <person name="Kulathinal R.J."/>
            <person name="Kumar S."/>
            <person name="Kwok R."/>
            <person name="Lander E."/>
            <person name="Langley C.H."/>
            <person name="Lapoint R."/>
            <person name="Lazzaro B.P."/>
            <person name="Lee S.J."/>
            <person name="Levesque L."/>
            <person name="Li R."/>
            <person name="Lin C.F."/>
            <person name="Lin M.F."/>
            <person name="Lindblad-Toh K."/>
            <person name="Llopart A."/>
            <person name="Long M."/>
            <person name="Low L."/>
            <person name="Lozovsky E."/>
            <person name="Lu J."/>
            <person name="Luo M."/>
            <person name="Machado C.A."/>
            <person name="Makalowski W."/>
            <person name="Marzo M."/>
            <person name="Matsuda M."/>
            <person name="Matzkin L."/>
            <person name="McAllister B."/>
            <person name="McBride C.S."/>
            <person name="McKernan B."/>
            <person name="McKernan K."/>
            <person name="Mendez-Lago M."/>
            <person name="Minx P."/>
            <person name="Mollenhauer M.U."/>
            <person name="Montooth K."/>
            <person name="Mount S.M."/>
            <person name="Mu X."/>
            <person name="Myers E."/>
            <person name="Negre B."/>
            <person name="Newfeld S."/>
            <person name="Nielsen R."/>
            <person name="Noor M.A."/>
            <person name="O'Grady P."/>
            <person name="Pachter L."/>
            <person name="Papaceit M."/>
            <person name="Parisi M.J."/>
            <person name="Parisi M."/>
            <person name="Parts L."/>
            <person name="Pedersen J.S."/>
            <person name="Pesole G."/>
            <person name="Phillippy A.M."/>
            <person name="Ponting C.P."/>
            <person name="Pop M."/>
            <person name="Porcelli D."/>
            <person name="Powell J.R."/>
            <person name="Prohaska S."/>
            <person name="Pruitt K."/>
            <person name="Puig M."/>
            <person name="Quesneville H."/>
            <person name="Ram K.R."/>
            <person name="Rand D."/>
            <person name="Rasmussen M.D."/>
            <person name="Reed L.K."/>
            <person name="Reenan R."/>
            <person name="Reily A."/>
            <person name="Remington K.A."/>
            <person name="Rieger T.T."/>
            <person name="Ritchie M.G."/>
            <person name="Robin C."/>
            <person name="Rogers Y.H."/>
            <person name="Rohde C."/>
            <person name="Rozas J."/>
            <person name="Rubenfield M.J."/>
            <person name="Ruiz A."/>
            <person name="Russo S."/>
            <person name="Salzberg S.L."/>
            <person name="Sanchez-Gracia A."/>
            <person name="Saranga D.J."/>
            <person name="Sato H."/>
            <person name="Schaeffer S.W."/>
            <person name="Schatz M.C."/>
            <person name="Schlenke T."/>
            <person name="Schwartz R."/>
            <person name="Segarra C."/>
            <person name="Singh R.S."/>
            <person name="Sirot L."/>
            <person name="Sirota M."/>
            <person name="Sisneros N.B."/>
            <person name="Smith C.D."/>
            <person name="Smith T.F."/>
            <person name="Spieth J."/>
            <person name="Stage D.E."/>
            <person name="Stark A."/>
            <person name="Stephan W."/>
            <person name="Strausberg R.L."/>
            <person name="Strempel S."/>
            <person name="Sturgill D."/>
            <person name="Sutton G."/>
            <person name="Sutton G.G."/>
            <person name="Tao W."/>
            <person name="Teichmann S."/>
            <person name="Tobari Y.N."/>
            <person name="Tomimura Y."/>
            <person name="Tsolas J.M."/>
            <person name="Valente V.L."/>
            <person name="Venter E."/>
            <person name="Venter J.C."/>
            <person name="Vicario S."/>
            <person name="Vieira F.G."/>
            <person name="Vilella A.J."/>
            <person name="Villasante A."/>
            <person name="Walenz B."/>
            <person name="Wang J."/>
            <person name="Wasserman M."/>
            <person name="Watts T."/>
            <person name="Wilson D."/>
            <person name="Wilson R.K."/>
            <person name="Wing R.A."/>
            <person name="Wolfner M.F."/>
            <person name="Wong A."/>
            <person name="Wong G.K."/>
            <person name="Wu C.I."/>
            <person name="Wu G."/>
            <person name="Yamamoto D."/>
            <person name="Yang H.P."/>
            <person name="Yang S.P."/>
            <person name="Yorke J.A."/>
            <person name="Yoshida K."/>
            <person name="Zdobnov E."/>
            <person name="Zhang P."/>
            <person name="Zhang Y."/>
            <person name="Zimin A.V."/>
            <person name="Baldwin J."/>
            <person name="Abdouelleil A."/>
            <person name="Abdulkadir J."/>
            <person name="Abebe A."/>
            <person name="Abera B."/>
            <person name="Abreu J."/>
            <person name="Acer S.C."/>
            <person name="Aftuck L."/>
            <person name="Alexander A."/>
            <person name="An P."/>
            <person name="Anderson E."/>
            <person name="Anderson S."/>
            <person name="Arachi H."/>
            <person name="Azer M."/>
            <person name="Bachantsang P."/>
            <person name="Barry A."/>
            <person name="Bayul T."/>
            <person name="Berlin A."/>
            <person name="Bessette D."/>
            <person name="Bloom T."/>
            <person name="Blye J."/>
            <person name="Boguslavskiy L."/>
            <person name="Bonnet C."/>
            <person name="Boukhgalter B."/>
            <person name="Bourzgui I."/>
            <person name="Brown A."/>
            <person name="Cahill P."/>
            <person name="Channer S."/>
            <person name="Cheshatsang Y."/>
            <person name="Chuda L."/>
            <person name="Citroen M."/>
            <person name="Collymore A."/>
            <person name="Cooke P."/>
            <person name="Costello M."/>
            <person name="D'Aco K."/>
            <person name="Daza R."/>
            <person name="De Haan G."/>
            <person name="DeGray S."/>
            <person name="DeMaso C."/>
            <person name="Dhargay N."/>
            <person name="Dooley K."/>
            <person name="Dooley E."/>
            <person name="Doricent M."/>
            <person name="Dorje P."/>
            <person name="Dorjee K."/>
            <person name="Dupes A."/>
            <person name="Elong R."/>
            <person name="Falk J."/>
            <person name="Farina A."/>
            <person name="Faro S."/>
            <person name="Ferguson D."/>
            <person name="Fisher S."/>
            <person name="Foley C.D."/>
            <person name="Franke A."/>
            <person name="Friedrich D."/>
            <person name="Gadbois L."/>
            <person name="Gearin G."/>
            <person name="Gearin C.R."/>
            <person name="Giannoukos G."/>
            <person name="Goode T."/>
            <person name="Graham J."/>
            <person name="Grandbois E."/>
            <person name="Grewal S."/>
            <person name="Gyaltsen K."/>
            <person name="Hafez N."/>
            <person name="Hagos B."/>
            <person name="Hall J."/>
            <person name="Henson C."/>
            <person name="Hollinger A."/>
            <person name="Honan T."/>
            <person name="Huard M.D."/>
            <person name="Hughes L."/>
            <person name="Hurhula B."/>
            <person name="Husby M.E."/>
            <person name="Kamat A."/>
            <person name="Kanga B."/>
            <person name="Kashin S."/>
            <person name="Khazanovich D."/>
            <person name="Kisner P."/>
            <person name="Lance K."/>
            <person name="Lara M."/>
            <person name="Lee W."/>
            <person name="Lennon N."/>
            <person name="Letendre F."/>
            <person name="LeVine R."/>
            <person name="Lipovsky A."/>
            <person name="Liu X."/>
            <person name="Liu J."/>
            <person name="Liu S."/>
            <person name="Lokyitsang T."/>
            <person name="Lokyitsang Y."/>
            <person name="Lubonja R."/>
            <person name="Lui A."/>
            <person name="MacDonald P."/>
            <person name="Magnisalis V."/>
            <person name="Maru K."/>
            <person name="Matthews C."/>
            <person name="McCusker W."/>
            <person name="McDonough S."/>
            <person name="Mehta T."/>
            <person name="Meldrim J."/>
            <person name="Meneus L."/>
            <person name="Mihai O."/>
            <person name="Mihalev A."/>
            <person name="Mihova T."/>
            <person name="Mittelman R."/>
            <person name="Mlenga V."/>
            <person name="Montmayeur A."/>
            <person name="Mulrain L."/>
            <person name="Navidi A."/>
            <person name="Naylor J."/>
            <person name="Negash T."/>
            <person name="Nguyen T."/>
            <person name="Nguyen N."/>
            <person name="Nicol R."/>
            <person name="Norbu C."/>
            <person name="Norbu N."/>
            <person name="Novod N."/>
            <person name="O'Neill B."/>
            <person name="Osman S."/>
            <person name="Markiewicz E."/>
            <person name="Oyono O.L."/>
            <person name="Patti C."/>
            <person name="Phunkhang P."/>
            <person name="Pierre F."/>
            <person name="Priest M."/>
            <person name="Raghuraman S."/>
            <person name="Rege F."/>
            <person name="Reyes R."/>
            <person name="Rise C."/>
            <person name="Rogov P."/>
            <person name="Ross K."/>
            <person name="Ryan E."/>
            <person name="Settipalli S."/>
            <person name="Shea T."/>
            <person name="Sherpa N."/>
            <person name="Shi L."/>
            <person name="Shih D."/>
            <person name="Sparrow T."/>
            <person name="Spaulding J."/>
            <person name="Stalker J."/>
            <person name="Stange-Thomann N."/>
            <person name="Stavropoulos S."/>
            <person name="Stone C."/>
            <person name="Strader C."/>
            <person name="Tesfaye S."/>
            <person name="Thomson T."/>
            <person name="Thoulutsang Y."/>
            <person name="Thoulutsang D."/>
            <person name="Topham K."/>
            <person name="Topping I."/>
            <person name="Tsamla T."/>
            <person name="Vassiliev H."/>
            <person name="Vo A."/>
            <person name="Wangchuk T."/>
            <person name="Wangdi T."/>
            <person name="Weiand M."/>
            <person name="Wilkinson J."/>
            <person name="Wilson A."/>
            <person name="Yadav S."/>
            <person name="Young G."/>
            <person name="Yu Q."/>
            <person name="Zembek L."/>
            <person name="Zhong D."/>
            <person name="Zimmer A."/>
            <person name="Zwirko Z."/>
            <person name="Jaffe D.B."/>
            <person name="Alvarez P."/>
            <person name="Brockman W."/>
            <person name="Butler J."/>
            <person name="Chin C."/>
            <person name="Gnerre S."/>
            <person name="Grabherr M."/>
            <person name="Kleber M."/>
            <person name="Mauceli E."/>
            <person name="MacCallum I."/>
        </authorList>
    </citation>
    <scope>NUCLEOTIDE SEQUENCE [LARGE SCALE GENOMIC DNA]</scope>
    <source>
        <strain evidence="3">Tucson 15287-2541.00</strain>
    </source>
</reference>